<feature type="region of interest" description="Disordered" evidence="1">
    <location>
        <begin position="202"/>
        <end position="263"/>
    </location>
</feature>
<accession>A0A7R9PYB4</accession>
<keyword evidence="3" id="KW-1185">Reference proteome</keyword>
<proteinExistence type="predicted"/>
<gene>
    <name evidence="2" type="ORF">OSB1V03_LOCUS5727</name>
</gene>
<organism evidence="2">
    <name type="scientific">Medioppia subpectinata</name>
    <dbReference type="NCBI Taxonomy" id="1979941"/>
    <lineage>
        <taxon>Eukaryota</taxon>
        <taxon>Metazoa</taxon>
        <taxon>Ecdysozoa</taxon>
        <taxon>Arthropoda</taxon>
        <taxon>Chelicerata</taxon>
        <taxon>Arachnida</taxon>
        <taxon>Acari</taxon>
        <taxon>Acariformes</taxon>
        <taxon>Sarcoptiformes</taxon>
        <taxon>Oribatida</taxon>
        <taxon>Brachypylina</taxon>
        <taxon>Oppioidea</taxon>
        <taxon>Oppiidae</taxon>
        <taxon>Medioppia</taxon>
    </lineage>
</organism>
<feature type="region of interest" description="Disordered" evidence="1">
    <location>
        <begin position="157"/>
        <end position="189"/>
    </location>
</feature>
<feature type="compositionally biased region" description="Low complexity" evidence="1">
    <location>
        <begin position="177"/>
        <end position="189"/>
    </location>
</feature>
<evidence type="ECO:0000256" key="1">
    <source>
        <dbReference type="SAM" id="MobiDB-lite"/>
    </source>
</evidence>
<reference evidence="2" key="1">
    <citation type="submission" date="2020-11" db="EMBL/GenBank/DDBJ databases">
        <authorList>
            <person name="Tran Van P."/>
        </authorList>
    </citation>
    <scope>NUCLEOTIDE SEQUENCE</scope>
</reference>
<evidence type="ECO:0000313" key="3">
    <source>
        <dbReference type="Proteomes" id="UP000759131"/>
    </source>
</evidence>
<evidence type="ECO:0000313" key="2">
    <source>
        <dbReference type="EMBL" id="CAD7625292.1"/>
    </source>
</evidence>
<sequence>MEGICCDGRQEVVPELETLHLDNSLTLKSNTDNESMSIESLSLSTDNSSKTTVKSLNENKTNDIIGNKVTSMKSCAVRPNSLQTRDPKPTLVSEKVQRAASPSAKAPVRKKFKTPGRWDAVMTKIEKSKTSNANNNNNNSVIKGKINSNINRNAVTNGSLPKISPSDELSIADDNNSSHLSPSSASVKLSLTSSTAKKTVVNPNASKVNIPKSKTFVRDSSDSNGNHSTGSKSQQPVSQHKSSIAGTPVTPQQQPIPEKTIRRDRDYSRIPFISFLITIIKSRRANPGMVRDVDKRATIRK</sequence>
<protein>
    <submittedName>
        <fullName evidence="2">Uncharacterized protein</fullName>
    </submittedName>
</protein>
<dbReference type="AlphaFoldDB" id="A0A7R9PYB4"/>
<dbReference type="EMBL" id="OC857527">
    <property type="protein sequence ID" value="CAD7625292.1"/>
    <property type="molecule type" value="Genomic_DNA"/>
</dbReference>
<name>A0A7R9PYB4_9ACAR</name>
<dbReference type="EMBL" id="CAJPIZ010002952">
    <property type="protein sequence ID" value="CAG2105722.1"/>
    <property type="molecule type" value="Genomic_DNA"/>
</dbReference>
<feature type="compositionally biased region" description="Polar residues" evidence="1">
    <location>
        <begin position="222"/>
        <end position="255"/>
    </location>
</feature>
<dbReference type="Proteomes" id="UP000759131">
    <property type="component" value="Unassembled WGS sequence"/>
</dbReference>